<dbReference type="KEGG" id="falb:HYN59_12920"/>
<name>A0A2S1QZU5_9FLAO</name>
<feature type="transmembrane region" description="Helical" evidence="1">
    <location>
        <begin position="61"/>
        <end position="83"/>
    </location>
</feature>
<dbReference type="AlphaFoldDB" id="A0A2S1QZU5"/>
<reference evidence="2 3" key="1">
    <citation type="submission" date="2018-04" db="EMBL/GenBank/DDBJ databases">
        <title>Genome sequencing of Flavobacterium sp. HYN0059.</title>
        <authorList>
            <person name="Yi H."/>
            <person name="Baek C."/>
        </authorList>
    </citation>
    <scope>NUCLEOTIDE SEQUENCE [LARGE SCALE GENOMIC DNA]</scope>
    <source>
        <strain evidence="2 3">HYN0059</strain>
    </source>
</reference>
<feature type="transmembrane region" description="Helical" evidence="1">
    <location>
        <begin position="417"/>
        <end position="435"/>
    </location>
</feature>
<feature type="transmembrane region" description="Helical" evidence="1">
    <location>
        <begin position="103"/>
        <end position="123"/>
    </location>
</feature>
<organism evidence="2 3">
    <name type="scientific">Flavobacterium album</name>
    <dbReference type="NCBI Taxonomy" id="2175091"/>
    <lineage>
        <taxon>Bacteria</taxon>
        <taxon>Pseudomonadati</taxon>
        <taxon>Bacteroidota</taxon>
        <taxon>Flavobacteriia</taxon>
        <taxon>Flavobacteriales</taxon>
        <taxon>Flavobacteriaceae</taxon>
        <taxon>Flavobacterium</taxon>
    </lineage>
</organism>
<dbReference type="Proteomes" id="UP000244929">
    <property type="component" value="Chromosome"/>
</dbReference>
<feature type="transmembrane region" description="Helical" evidence="1">
    <location>
        <begin position="498"/>
        <end position="518"/>
    </location>
</feature>
<feature type="transmembrane region" description="Helical" evidence="1">
    <location>
        <begin position="381"/>
        <end position="405"/>
    </location>
</feature>
<keyword evidence="1" id="KW-1133">Transmembrane helix</keyword>
<keyword evidence="1" id="KW-0812">Transmembrane</keyword>
<feature type="transmembrane region" description="Helical" evidence="1">
    <location>
        <begin position="447"/>
        <end position="467"/>
    </location>
</feature>
<accession>A0A2S1QZU5</accession>
<protein>
    <submittedName>
        <fullName evidence="2">Uncharacterized protein</fullName>
    </submittedName>
</protein>
<dbReference type="EMBL" id="CP029186">
    <property type="protein sequence ID" value="AWH85953.1"/>
    <property type="molecule type" value="Genomic_DNA"/>
</dbReference>
<evidence type="ECO:0000256" key="1">
    <source>
        <dbReference type="SAM" id="Phobius"/>
    </source>
</evidence>
<keyword evidence="3" id="KW-1185">Reference proteome</keyword>
<feature type="transmembrane region" description="Helical" evidence="1">
    <location>
        <begin position="354"/>
        <end position="374"/>
    </location>
</feature>
<dbReference type="RefSeq" id="WP_108778655.1">
    <property type="nucleotide sequence ID" value="NZ_CP029186.1"/>
</dbReference>
<sequence length="527" mass="61370">MFKQIQNQLLLRHPLLWNLKIVPVIAVTIALHIIFFSLGYFHGTVDFTKTGDEYYFDALPALVIFFSVFISLLVLIIWLVFYFRNNAFKSYYPKNKLSLYKEFLLLFILCTINCSYVFSFMYASEMHQRSYFSEQEFSRRIDIISMASLFVDGGFEEGEYIYEEKDGESIRTRRETFMYDGREYSLNSLMNKSVTDFSYQGMVKDSLNERRVKKWLIENRKDSVLWVMREFDKIAKEHNVKSNIAPPEWLKLVYDYPAFTNYITIGRIDSYPEGNNPVDYADNYDYDYTQVVAETEPTDPYRNYQSLDTISNNIKIINGHTYIYPKYYEPFRQLENSYGIISGAWSGPDANGGLALFFAYFGLGLSLLIFSFRVTSGRNWLIALVAFGVTALITGIINVVYSIIIPYNSMLGGFRDTLYITVWLVIAVVLLIWFFAKRKSKGISGIILNIVLWITPSILPVIGFLILDYVEDQAVYEYGERITPVTGYEAWMKDNPELFMLFCGIVFLAFMYFFTISIKRWKGIAES</sequence>
<evidence type="ECO:0000313" key="3">
    <source>
        <dbReference type="Proteomes" id="UP000244929"/>
    </source>
</evidence>
<feature type="transmembrane region" description="Helical" evidence="1">
    <location>
        <begin position="21"/>
        <end position="41"/>
    </location>
</feature>
<gene>
    <name evidence="2" type="ORF">HYN59_12920</name>
</gene>
<dbReference type="OrthoDB" id="996104at2"/>
<evidence type="ECO:0000313" key="2">
    <source>
        <dbReference type="EMBL" id="AWH85953.1"/>
    </source>
</evidence>
<keyword evidence="1" id="KW-0472">Membrane</keyword>
<proteinExistence type="predicted"/>